<dbReference type="RefSeq" id="WP_161009677.1">
    <property type="nucleotide sequence ID" value="NZ_WWCN01000024.1"/>
</dbReference>
<reference evidence="1 2" key="1">
    <citation type="submission" date="2019-12" db="EMBL/GenBank/DDBJ databases">
        <title>Novel species isolated from a subtropical stream in China.</title>
        <authorList>
            <person name="Lu H."/>
        </authorList>
    </citation>
    <scope>NUCLEOTIDE SEQUENCE [LARGE SCALE GENOMIC DNA]</scope>
    <source>
        <strain evidence="1 2">FT135W</strain>
    </source>
</reference>
<evidence type="ECO:0000313" key="1">
    <source>
        <dbReference type="EMBL" id="MYM26237.1"/>
    </source>
</evidence>
<accession>A0A6L8KHL5</accession>
<gene>
    <name evidence="1" type="ORF">GTP46_26765</name>
</gene>
<dbReference type="AlphaFoldDB" id="A0A6L8KHL5"/>
<dbReference type="EMBL" id="WWCN01000024">
    <property type="protein sequence ID" value="MYM26237.1"/>
    <property type="molecule type" value="Genomic_DNA"/>
</dbReference>
<sequence length="118" mass="13101">MLAVEDVSAGIVVLAERESIATRIAKDIGWWNSVDGKSHGMCASEIESWAKKLALDGVVWTNLPCGFKSNRGQMPTQAEVIAHFAKLEGETLEKAKRYVLMAPPQIDTEYRRTLAQRL</sequence>
<dbReference type="Proteomes" id="UP000479335">
    <property type="component" value="Unassembled WGS sequence"/>
</dbReference>
<comment type="caution">
    <text evidence="1">The sequence shown here is derived from an EMBL/GenBank/DDBJ whole genome shotgun (WGS) entry which is preliminary data.</text>
</comment>
<protein>
    <submittedName>
        <fullName evidence="1">Uncharacterized protein</fullName>
    </submittedName>
</protein>
<organism evidence="1 2">
    <name type="scientific">Duganella flavida</name>
    <dbReference type="NCBI Taxonomy" id="2692175"/>
    <lineage>
        <taxon>Bacteria</taxon>
        <taxon>Pseudomonadati</taxon>
        <taxon>Pseudomonadota</taxon>
        <taxon>Betaproteobacteria</taxon>
        <taxon>Burkholderiales</taxon>
        <taxon>Oxalobacteraceae</taxon>
        <taxon>Telluria group</taxon>
        <taxon>Duganella</taxon>
    </lineage>
</organism>
<evidence type="ECO:0000313" key="2">
    <source>
        <dbReference type="Proteomes" id="UP000479335"/>
    </source>
</evidence>
<name>A0A6L8KHL5_9BURK</name>
<proteinExistence type="predicted"/>
<keyword evidence="2" id="KW-1185">Reference proteome</keyword>